<feature type="transmembrane region" description="Helical" evidence="6">
    <location>
        <begin position="62"/>
        <end position="81"/>
    </location>
</feature>
<dbReference type="PROSITE" id="PS50850">
    <property type="entry name" value="MFS"/>
    <property type="match status" value="1"/>
</dbReference>
<feature type="transmembrane region" description="Helical" evidence="6">
    <location>
        <begin position="93"/>
        <end position="119"/>
    </location>
</feature>
<reference evidence="8 9" key="1">
    <citation type="submission" date="2022-07" db="EMBL/GenBank/DDBJ databases">
        <title>Novel species in genus cellulomonas.</title>
        <authorList>
            <person name="Ye L."/>
        </authorList>
    </citation>
    <scope>NUCLEOTIDE SEQUENCE [LARGE SCALE GENOMIC DNA]</scope>
    <source>
        <strain evidence="9">zg-Y338</strain>
    </source>
</reference>
<feature type="transmembrane region" description="Helical" evidence="6">
    <location>
        <begin position="381"/>
        <end position="399"/>
    </location>
</feature>
<dbReference type="SUPFAM" id="SSF103473">
    <property type="entry name" value="MFS general substrate transporter"/>
    <property type="match status" value="1"/>
</dbReference>
<feature type="transmembrane region" description="Helical" evidence="6">
    <location>
        <begin position="28"/>
        <end position="50"/>
    </location>
</feature>
<evidence type="ECO:0000313" key="8">
    <source>
        <dbReference type="EMBL" id="UUI76408.1"/>
    </source>
</evidence>
<keyword evidence="3 6" id="KW-0812">Transmembrane</keyword>
<sequence>MARAATEPSLGTAPAAAGAERSGARAALLALALGGFSIGTTEFTTMGLLPEIAGSMDISIPAAGHVITAYALGVVIGAPLLTTLAARMDRRTLLLWLMAAFAVSNTLAAVAPSAGWLVAARFVAGLPHGAFFGVGAVLGAHVAGPGRRGRAVATMMAGLTIANIVGVPASTWMGQQLGWRAAFVGVGVLGVLTLLALIRWTPAVPVAAGATVRGEVSALRNPSLWIAAGAGGIGFGGMFAVYTYISPLLTEVTGLGIGTVPLVLALFGVGMTIGTVAGGRLADRSVPAAMHVGFASTIVALVAIGLTGGGHPVVAVGAIVALGVTSQVLGIGLQSRLIDLSPDAPSLGAALCHSALNVGNAAGAWAGGLVIAAGLGHLAPAWVGAVLTAAGLLVVVTAGRGPAPARP</sequence>
<feature type="transmembrane region" description="Helical" evidence="6">
    <location>
        <begin position="257"/>
        <end position="276"/>
    </location>
</feature>
<dbReference type="InterPro" id="IPR020846">
    <property type="entry name" value="MFS_dom"/>
</dbReference>
<feature type="transmembrane region" description="Helical" evidence="6">
    <location>
        <begin position="177"/>
        <end position="198"/>
    </location>
</feature>
<feature type="transmembrane region" description="Helical" evidence="6">
    <location>
        <begin position="288"/>
        <end position="307"/>
    </location>
</feature>
<keyword evidence="5 6" id="KW-0472">Membrane</keyword>
<dbReference type="RefSeq" id="WP_227568681.1">
    <property type="nucleotide sequence ID" value="NZ_CP101988.1"/>
</dbReference>
<dbReference type="PANTHER" id="PTHR43124:SF3">
    <property type="entry name" value="CHLORAMPHENICOL EFFLUX PUMP RV0191"/>
    <property type="match status" value="1"/>
</dbReference>
<feature type="domain" description="Major facilitator superfamily (MFS) profile" evidence="7">
    <location>
        <begin position="27"/>
        <end position="403"/>
    </location>
</feature>
<dbReference type="Pfam" id="PF07690">
    <property type="entry name" value="MFS_1"/>
    <property type="match status" value="1"/>
</dbReference>
<feature type="transmembrane region" description="Helical" evidence="6">
    <location>
        <begin position="223"/>
        <end position="245"/>
    </location>
</feature>
<comment type="subcellular location">
    <subcellularLocation>
        <location evidence="1">Cell membrane</location>
        <topology evidence="1">Multi-pass membrane protein</topology>
    </subcellularLocation>
</comment>
<feature type="transmembrane region" description="Helical" evidence="6">
    <location>
        <begin position="151"/>
        <end position="171"/>
    </location>
</feature>
<evidence type="ECO:0000256" key="6">
    <source>
        <dbReference type="SAM" id="Phobius"/>
    </source>
</evidence>
<dbReference type="InterPro" id="IPR036259">
    <property type="entry name" value="MFS_trans_sf"/>
</dbReference>
<evidence type="ECO:0000256" key="1">
    <source>
        <dbReference type="ARBA" id="ARBA00004651"/>
    </source>
</evidence>
<dbReference type="Proteomes" id="UP001316189">
    <property type="component" value="Chromosome"/>
</dbReference>
<keyword evidence="4 6" id="KW-1133">Transmembrane helix</keyword>
<accession>A0ABY5L2Z0</accession>
<dbReference type="EMBL" id="CP101988">
    <property type="protein sequence ID" value="UUI76408.1"/>
    <property type="molecule type" value="Genomic_DNA"/>
</dbReference>
<keyword evidence="9" id="KW-1185">Reference proteome</keyword>
<feature type="transmembrane region" description="Helical" evidence="6">
    <location>
        <begin position="354"/>
        <end position="375"/>
    </location>
</feature>
<evidence type="ECO:0000256" key="3">
    <source>
        <dbReference type="ARBA" id="ARBA00022692"/>
    </source>
</evidence>
<dbReference type="InterPro" id="IPR011701">
    <property type="entry name" value="MFS"/>
</dbReference>
<dbReference type="CDD" id="cd17324">
    <property type="entry name" value="MFS_NepI_like"/>
    <property type="match status" value="1"/>
</dbReference>
<dbReference type="PANTHER" id="PTHR43124">
    <property type="entry name" value="PURINE EFFLUX PUMP PBUE"/>
    <property type="match status" value="1"/>
</dbReference>
<dbReference type="InterPro" id="IPR050189">
    <property type="entry name" value="MFS_Efflux_Transporters"/>
</dbReference>
<feature type="transmembrane region" description="Helical" evidence="6">
    <location>
        <begin position="313"/>
        <end position="333"/>
    </location>
</feature>
<evidence type="ECO:0000313" key="9">
    <source>
        <dbReference type="Proteomes" id="UP001316189"/>
    </source>
</evidence>
<gene>
    <name evidence="8" type="ORF">NP064_05800</name>
</gene>
<keyword evidence="2" id="KW-1003">Cell membrane</keyword>
<evidence type="ECO:0000256" key="4">
    <source>
        <dbReference type="ARBA" id="ARBA00022989"/>
    </source>
</evidence>
<evidence type="ECO:0000256" key="2">
    <source>
        <dbReference type="ARBA" id="ARBA00022475"/>
    </source>
</evidence>
<evidence type="ECO:0000259" key="7">
    <source>
        <dbReference type="PROSITE" id="PS50850"/>
    </source>
</evidence>
<feature type="transmembrane region" description="Helical" evidence="6">
    <location>
        <begin position="125"/>
        <end position="144"/>
    </location>
</feature>
<proteinExistence type="predicted"/>
<protein>
    <submittedName>
        <fullName evidence="8">MFS transporter</fullName>
    </submittedName>
</protein>
<evidence type="ECO:0000256" key="5">
    <source>
        <dbReference type="ARBA" id="ARBA00023136"/>
    </source>
</evidence>
<organism evidence="8 9">
    <name type="scientific">Cellulomonas chengniuliangii</name>
    <dbReference type="NCBI Taxonomy" id="2968084"/>
    <lineage>
        <taxon>Bacteria</taxon>
        <taxon>Bacillati</taxon>
        <taxon>Actinomycetota</taxon>
        <taxon>Actinomycetes</taxon>
        <taxon>Micrococcales</taxon>
        <taxon>Cellulomonadaceae</taxon>
        <taxon>Cellulomonas</taxon>
    </lineage>
</organism>
<dbReference type="Gene3D" id="1.20.1250.20">
    <property type="entry name" value="MFS general substrate transporter like domains"/>
    <property type="match status" value="1"/>
</dbReference>
<name>A0ABY5L2Z0_9CELL</name>